<dbReference type="SUPFAM" id="SSF50729">
    <property type="entry name" value="PH domain-like"/>
    <property type="match status" value="1"/>
</dbReference>
<evidence type="ECO:0000256" key="2">
    <source>
        <dbReference type="SAM" id="MobiDB-lite"/>
    </source>
</evidence>
<dbReference type="InterPro" id="IPR011993">
    <property type="entry name" value="PH-like_dom_sf"/>
</dbReference>
<dbReference type="GeneTree" id="ENSGT00940000157340"/>
<dbReference type="PANTHER" id="PTHR17271">
    <property type="entry name" value="PLECKSTRIN HOMOLOGY PH DOMAIN-CONTAINING PROTEIN"/>
    <property type="match status" value="1"/>
</dbReference>
<evidence type="ECO:0000313" key="5">
    <source>
        <dbReference type="Proteomes" id="UP000264820"/>
    </source>
</evidence>
<feature type="domain" description="PH" evidence="3">
    <location>
        <begin position="2"/>
        <end position="98"/>
    </location>
</feature>
<dbReference type="Pfam" id="PF00169">
    <property type="entry name" value="PH"/>
    <property type="match status" value="1"/>
</dbReference>
<name>A0A3Q2ZHS4_HIPCM</name>
<dbReference type="PANTHER" id="PTHR17271:SF14">
    <property type="entry name" value="TRIO AND F-ACTIN-BINDING PROTEIN-LIKE ISOFORM X1"/>
    <property type="match status" value="1"/>
</dbReference>
<dbReference type="AlphaFoldDB" id="A0A3Q2ZHS4"/>
<dbReference type="GO" id="GO:1900026">
    <property type="term" value="P:positive regulation of substrate adhesion-dependent cell spreading"/>
    <property type="evidence" value="ECO:0007669"/>
    <property type="project" value="TreeGrafter"/>
</dbReference>
<dbReference type="InterPro" id="IPR052223">
    <property type="entry name" value="Actin_Cytoskeleton_Reg"/>
</dbReference>
<organism evidence="4 5">
    <name type="scientific">Hippocampus comes</name>
    <name type="common">Tiger tail seahorse</name>
    <dbReference type="NCBI Taxonomy" id="109280"/>
    <lineage>
        <taxon>Eukaryota</taxon>
        <taxon>Metazoa</taxon>
        <taxon>Chordata</taxon>
        <taxon>Craniata</taxon>
        <taxon>Vertebrata</taxon>
        <taxon>Euteleostomi</taxon>
        <taxon>Actinopterygii</taxon>
        <taxon>Neopterygii</taxon>
        <taxon>Teleostei</taxon>
        <taxon>Neoteleostei</taxon>
        <taxon>Acanthomorphata</taxon>
        <taxon>Syngnathiaria</taxon>
        <taxon>Syngnathiformes</taxon>
        <taxon>Syngnathoidei</taxon>
        <taxon>Syngnathidae</taxon>
        <taxon>Hippocampus</taxon>
    </lineage>
</organism>
<proteinExistence type="predicted"/>
<keyword evidence="5" id="KW-1185">Reference proteome</keyword>
<dbReference type="GO" id="GO:0015629">
    <property type="term" value="C:actin cytoskeleton"/>
    <property type="evidence" value="ECO:0007669"/>
    <property type="project" value="TreeGrafter"/>
</dbReference>
<dbReference type="InterPro" id="IPR001849">
    <property type="entry name" value="PH_domain"/>
</dbReference>
<feature type="compositionally biased region" description="Basic and acidic residues" evidence="2">
    <location>
        <begin position="148"/>
        <end position="171"/>
    </location>
</feature>
<evidence type="ECO:0000313" key="4">
    <source>
        <dbReference type="Ensembl" id="ENSHCOP00000025903.1"/>
    </source>
</evidence>
<dbReference type="SMART" id="SM00233">
    <property type="entry name" value="PH"/>
    <property type="match status" value="1"/>
</dbReference>
<evidence type="ECO:0000256" key="1">
    <source>
        <dbReference type="SAM" id="Coils"/>
    </source>
</evidence>
<sequence>MPATLKGWMSRLDENDKWRKHWFVLDDESLKYYRDPEAEESDDLDGEIDLYTCVNVSDWDVEKNFGLRIQTKRAVFTLSAVTSTLRRNWVTLLKQAIQNNTYQSESGDEKENPLSHGPSSCQPAARFTCSGFEPAGSNNTAEGLHPPTDADVHEEVSSDPQRKEEQEEGWDRDWAKRLEERNKWFEDAVPFSEVGRRWDCMQLKRGSVPVPVIDTMDSEVSRKWTEFERLSFKDMSAQSLIGAQAYQTITWLASDSRVDTQTCQSRTDKDEAFVTSSPTDCWRKAPATLNGSHTVQTNTAEALPKEARKQMESTKRDYAAMVIKVDSPCGPGAPCGAQLEAMEAAHRKEVQELQEQHERELSELEGQRDKMLQEERQASAEAMEALRAAHREELEKARRIPGGDAHMEAPCRGHVPPVDVWHSELDVLSERFSEKCLQLTLTEQSGQRRENDLDCKERELQQLWKENQELKVKLAEEISRMRYFITGQRPDVLSLGNVASDVETLLRAKENEVHSLKRQVSCLQSEVQSLTKEKEAAYERYKESYVELSDLRCRNRLEMDSLNEHLTLVDAARQERARESCEQ</sequence>
<keyword evidence="1" id="KW-0175">Coiled coil</keyword>
<reference evidence="4" key="2">
    <citation type="submission" date="2025-09" db="UniProtKB">
        <authorList>
            <consortium name="Ensembl"/>
        </authorList>
    </citation>
    <scope>IDENTIFICATION</scope>
</reference>
<dbReference type="Ensembl" id="ENSHCOT00000020587.1">
    <property type="protein sequence ID" value="ENSHCOP00000025903.1"/>
    <property type="gene ID" value="ENSHCOG00000016404.1"/>
</dbReference>
<feature type="coiled-coil region" evidence="1">
    <location>
        <begin position="499"/>
        <end position="540"/>
    </location>
</feature>
<dbReference type="OMA" id="DSMELKR"/>
<evidence type="ECO:0000259" key="3">
    <source>
        <dbReference type="PROSITE" id="PS50003"/>
    </source>
</evidence>
<feature type="coiled-coil region" evidence="1">
    <location>
        <begin position="336"/>
        <end position="400"/>
    </location>
</feature>
<dbReference type="Proteomes" id="UP000264820">
    <property type="component" value="Unplaced"/>
</dbReference>
<dbReference type="PROSITE" id="PS50003">
    <property type="entry name" value="PH_DOMAIN"/>
    <property type="match status" value="1"/>
</dbReference>
<protein>
    <submittedName>
        <fullName evidence="4">TRIO and F-actin-binding protein-like</fullName>
    </submittedName>
</protein>
<feature type="region of interest" description="Disordered" evidence="2">
    <location>
        <begin position="102"/>
        <end position="171"/>
    </location>
</feature>
<accession>A0A3Q2ZHS4</accession>
<reference evidence="4" key="1">
    <citation type="submission" date="2025-08" db="UniProtKB">
        <authorList>
            <consortium name="Ensembl"/>
        </authorList>
    </citation>
    <scope>IDENTIFICATION</scope>
</reference>
<dbReference type="GO" id="GO:0051015">
    <property type="term" value="F:actin filament binding"/>
    <property type="evidence" value="ECO:0007669"/>
    <property type="project" value="TreeGrafter"/>
</dbReference>
<dbReference type="Gene3D" id="2.30.29.30">
    <property type="entry name" value="Pleckstrin-homology domain (PH domain)/Phosphotyrosine-binding domain (PTB)"/>
    <property type="match status" value="1"/>
</dbReference>